<dbReference type="RefSeq" id="WP_014699812.1">
    <property type="nucleotide sequence ID" value="NC_017845.1"/>
</dbReference>
<dbReference type="HOGENOM" id="CLU_030006_9_3_6"/>
<evidence type="ECO:0000259" key="1">
    <source>
        <dbReference type="PROSITE" id="PS51704"/>
    </source>
</evidence>
<dbReference type="InterPro" id="IPR032160">
    <property type="entry name" value="DUF4996"/>
</dbReference>
<dbReference type="InterPro" id="IPR030395">
    <property type="entry name" value="GP_PDE_dom"/>
</dbReference>
<dbReference type="CDD" id="cd08566">
    <property type="entry name" value="GDPD_AtGDE_like"/>
    <property type="match status" value="1"/>
</dbReference>
<reference evidence="2 4" key="1">
    <citation type="journal article" date="2012" name="J. Bacteriol.">
        <title>Genome sequence of Pectobacterium sp. strain SCC3193.</title>
        <authorList>
            <person name="Koskinen J.P."/>
            <person name="Laine P."/>
            <person name="Niemi O."/>
            <person name="Nykyri J."/>
            <person name="Harjunpaa H."/>
            <person name="Auvinen P."/>
            <person name="Paulin L."/>
            <person name="Pirhonen M."/>
            <person name="Palva T."/>
            <person name="Holm L."/>
        </authorList>
    </citation>
    <scope>NUCLEOTIDE SEQUENCE [LARGE SCALE GENOMIC DNA]</scope>
    <source>
        <strain evidence="2 4">SCC3193</strain>
    </source>
</reference>
<feature type="domain" description="GP-PDE" evidence="1">
    <location>
        <begin position="20"/>
        <end position="277"/>
    </location>
</feature>
<dbReference type="PATRIC" id="fig|1166016.3.peg.2133"/>
<gene>
    <name evidence="2" type="ordered locus">W5S_2115</name>
    <name evidence="3" type="ORF">F6Q06_13540</name>
</gene>
<dbReference type="PANTHER" id="PTHR46211">
    <property type="entry name" value="GLYCEROPHOSPHORYL DIESTER PHOSPHODIESTERASE"/>
    <property type="match status" value="1"/>
</dbReference>
<dbReference type="PANTHER" id="PTHR46211:SF14">
    <property type="entry name" value="GLYCEROPHOSPHODIESTER PHOSPHODIESTERASE"/>
    <property type="match status" value="1"/>
</dbReference>
<keyword evidence="5" id="KW-1185">Reference proteome</keyword>
<dbReference type="GO" id="GO:0006629">
    <property type="term" value="P:lipid metabolic process"/>
    <property type="evidence" value="ECO:0007669"/>
    <property type="project" value="InterPro"/>
</dbReference>
<evidence type="ECO:0000313" key="2">
    <source>
        <dbReference type="EMBL" id="AFI90204.1"/>
    </source>
</evidence>
<dbReference type="EMBL" id="CP003415">
    <property type="protein sequence ID" value="AFI90204.1"/>
    <property type="molecule type" value="Genomic_DNA"/>
</dbReference>
<dbReference type="Pfam" id="PF03009">
    <property type="entry name" value="GDPD"/>
    <property type="match status" value="1"/>
</dbReference>
<dbReference type="SUPFAM" id="SSF51695">
    <property type="entry name" value="PLC-like phosphodiesterases"/>
    <property type="match status" value="1"/>
</dbReference>
<reference evidence="3" key="4">
    <citation type="submission" date="2024-05" db="EMBL/GenBank/DDBJ databases">
        <title>Identification of Pectobacterium versatile causing blackleg of potato from New York State with a whole genome sequencing approach.</title>
        <authorList>
            <person name="Ma X."/>
            <person name="Swingle B."/>
        </authorList>
    </citation>
    <scope>NUCLEOTIDE SEQUENCE</scope>
    <source>
        <strain evidence="3">NY1588A</strain>
    </source>
</reference>
<protein>
    <submittedName>
        <fullName evidence="2">Glycerophosphodiester phosphodiesterase family protein</fullName>
    </submittedName>
</protein>
<evidence type="ECO:0000313" key="3">
    <source>
        <dbReference type="EMBL" id="MBI0555508.1"/>
    </source>
</evidence>
<dbReference type="EMBL" id="WABS01000025">
    <property type="protein sequence ID" value="MBI0555508.1"/>
    <property type="molecule type" value="Genomic_DNA"/>
</dbReference>
<evidence type="ECO:0000313" key="4">
    <source>
        <dbReference type="Proteomes" id="UP000008044"/>
    </source>
</evidence>
<sequence length="282" mass="31076">MTKQSKGLTQELIAAQNMTVLTVAHRGVWASAPENSLLALREAIRLGVDIVEMDAQLTADSHVVVIHDDTLDRTSNMRGEVSKMTLADIRQARLRGSDGSSAWPLSNEKVPLLYEVLEEARGRIVINVDVKHEREFGVIARDIRDKGLSAGAIMKSPVNLTSACFPLVSPSPDPLIPYMPLIQLQRGETVDILRQIDDFGVAIVEANFDHIDTLMEAHVEFQRLGVRIWVNTLDCAHPLDYSDTRALVDPDAVWGALIRAGVGAIQVDHAAAFIDFRSTLLR</sequence>
<dbReference type="GO" id="GO:0008081">
    <property type="term" value="F:phosphoric diester hydrolase activity"/>
    <property type="evidence" value="ECO:0007669"/>
    <property type="project" value="InterPro"/>
</dbReference>
<evidence type="ECO:0000313" key="5">
    <source>
        <dbReference type="Proteomes" id="UP001194579"/>
    </source>
</evidence>
<dbReference type="InterPro" id="IPR017946">
    <property type="entry name" value="PLC-like_Pdiesterase_TIM-brl"/>
</dbReference>
<dbReference type="Proteomes" id="UP000008044">
    <property type="component" value="Chromosome"/>
</dbReference>
<dbReference type="Gene3D" id="3.20.20.190">
    <property type="entry name" value="Phosphatidylinositol (PI) phosphodiesterase"/>
    <property type="match status" value="1"/>
</dbReference>
<reference evidence="5" key="3">
    <citation type="submission" date="2023-07" db="EMBL/GenBank/DDBJ databases">
        <title>Identification of Pectobacterium versatile causing blackleg of potato from New York State with a whole genome sequencing approach.</title>
        <authorList>
            <person name="Ma X."/>
            <person name="Swingle B."/>
        </authorList>
    </citation>
    <scope>NUCLEOTIDE SEQUENCE [LARGE SCALE GENOMIC DNA]</scope>
    <source>
        <strain evidence="5">NY1588A</strain>
    </source>
</reference>
<reference evidence="2" key="2">
    <citation type="submission" date="2012-03" db="EMBL/GenBank/DDBJ databases">
        <authorList>
            <person name="Koskinen P."/>
            <person name="Laine P."/>
            <person name="Niemi O."/>
            <person name="Nykyri J."/>
            <person name="Harjunpaa H."/>
            <person name="Auvinen P."/>
            <person name="Paulin L."/>
            <person name="Pirhonen M."/>
            <person name="Palva T."/>
            <person name="Holm L."/>
        </authorList>
    </citation>
    <scope>NUCLEOTIDE SEQUENCE</scope>
    <source>
        <strain evidence="2">SCC3193</strain>
    </source>
</reference>
<dbReference type="KEGG" id="pec:W5S_2115"/>
<dbReference type="Proteomes" id="UP001194579">
    <property type="component" value="Unassembled WGS sequence"/>
</dbReference>
<proteinExistence type="predicted"/>
<dbReference type="eggNOG" id="COG0584">
    <property type="taxonomic scope" value="Bacteria"/>
</dbReference>
<dbReference type="AlphaFoldDB" id="A0A0H3I4G1"/>
<dbReference type="Pfam" id="PF16387">
    <property type="entry name" value="DUF4996"/>
    <property type="match status" value="1"/>
</dbReference>
<dbReference type="STRING" id="1905730.W5S_2115"/>
<organism evidence="2 4">
    <name type="scientific">Pectobacterium parmentieri</name>
    <dbReference type="NCBI Taxonomy" id="1905730"/>
    <lineage>
        <taxon>Bacteria</taxon>
        <taxon>Pseudomonadati</taxon>
        <taxon>Pseudomonadota</taxon>
        <taxon>Gammaproteobacteria</taxon>
        <taxon>Enterobacterales</taxon>
        <taxon>Pectobacteriaceae</taxon>
        <taxon>Pectobacterium</taxon>
    </lineage>
</organism>
<dbReference type="PROSITE" id="PS51704">
    <property type="entry name" value="GP_PDE"/>
    <property type="match status" value="1"/>
</dbReference>
<accession>A0A0H3I4G1</accession>
<name>A0A0H3I4G1_PECPM</name>